<dbReference type="OrthoDB" id="1903557at2"/>
<evidence type="ECO:0008006" key="4">
    <source>
        <dbReference type="Google" id="ProtNLM"/>
    </source>
</evidence>
<evidence type="ECO:0000313" key="2">
    <source>
        <dbReference type="EMBL" id="SMC28490.1"/>
    </source>
</evidence>
<sequence length="149" mass="17009">MKNTYFDENGHLLKIAIKKFKDGTLDDENLVLIAKHIGSCEKCADLIANSFNFDELLEAPLGFEEEIENKIKKKKKDNIQFMFYSFRVAMVACIALIVVFSNTLNISGNRKLELNNINSQNLSIVSHINSSLNNFSEKVIKMEVFNNEK</sequence>
<gene>
    <name evidence="2" type="ORF">SAMN02745134_03533</name>
</gene>
<dbReference type="Proteomes" id="UP000192468">
    <property type="component" value="Unassembled WGS sequence"/>
</dbReference>
<keyword evidence="1" id="KW-0472">Membrane</keyword>
<feature type="transmembrane region" description="Helical" evidence="1">
    <location>
        <begin position="81"/>
        <end position="100"/>
    </location>
</feature>
<dbReference type="AlphaFoldDB" id="A0A1W1XWX5"/>
<dbReference type="STRING" id="1121291.SAMN02745134_03533"/>
<dbReference type="EMBL" id="FWXH01000026">
    <property type="protein sequence ID" value="SMC28490.1"/>
    <property type="molecule type" value="Genomic_DNA"/>
</dbReference>
<keyword evidence="1" id="KW-1133">Transmembrane helix</keyword>
<keyword evidence="3" id="KW-1185">Reference proteome</keyword>
<evidence type="ECO:0000256" key="1">
    <source>
        <dbReference type="SAM" id="Phobius"/>
    </source>
</evidence>
<dbReference type="RefSeq" id="WP_084117532.1">
    <property type="nucleotide sequence ID" value="NZ_FWXH01000026.1"/>
</dbReference>
<name>A0A1W1XWX5_9CLOT</name>
<proteinExistence type="predicted"/>
<keyword evidence="1" id="KW-0812">Transmembrane</keyword>
<accession>A0A1W1XWX5</accession>
<evidence type="ECO:0000313" key="3">
    <source>
        <dbReference type="Proteomes" id="UP000192468"/>
    </source>
</evidence>
<organism evidence="2 3">
    <name type="scientific">Clostridium acidisoli DSM 12555</name>
    <dbReference type="NCBI Taxonomy" id="1121291"/>
    <lineage>
        <taxon>Bacteria</taxon>
        <taxon>Bacillati</taxon>
        <taxon>Bacillota</taxon>
        <taxon>Clostridia</taxon>
        <taxon>Eubacteriales</taxon>
        <taxon>Clostridiaceae</taxon>
        <taxon>Clostridium</taxon>
    </lineage>
</organism>
<protein>
    <recommendedName>
        <fullName evidence="4">Zinc-finger</fullName>
    </recommendedName>
</protein>
<reference evidence="2 3" key="1">
    <citation type="submission" date="2017-04" db="EMBL/GenBank/DDBJ databases">
        <authorList>
            <person name="Afonso C.L."/>
            <person name="Miller P.J."/>
            <person name="Scott M.A."/>
            <person name="Spackman E."/>
            <person name="Goraichik I."/>
            <person name="Dimitrov K.M."/>
            <person name="Suarez D.L."/>
            <person name="Swayne D.E."/>
        </authorList>
    </citation>
    <scope>NUCLEOTIDE SEQUENCE [LARGE SCALE GENOMIC DNA]</scope>
    <source>
        <strain evidence="2 3">DSM 12555</strain>
    </source>
</reference>